<dbReference type="InterPro" id="IPR050902">
    <property type="entry name" value="ABC_Transporter_SBP"/>
</dbReference>
<feature type="chain" id="PRO_5031229506" evidence="1">
    <location>
        <begin position="21"/>
        <end position="299"/>
    </location>
</feature>
<evidence type="ECO:0000256" key="1">
    <source>
        <dbReference type="SAM" id="SignalP"/>
    </source>
</evidence>
<keyword evidence="4" id="KW-1185">Reference proteome</keyword>
<dbReference type="Gene3D" id="3.40.50.1980">
    <property type="entry name" value="Nitrogenase molybdenum iron protein domain"/>
    <property type="match status" value="2"/>
</dbReference>
<dbReference type="InterPro" id="IPR002491">
    <property type="entry name" value="ABC_transptr_periplasmic_BD"/>
</dbReference>
<reference evidence="3 4" key="1">
    <citation type="submission" date="2020-08" db="EMBL/GenBank/DDBJ databases">
        <title>Genomic Encyclopedia of Type Strains, Phase IV (KMG-IV): sequencing the most valuable type-strain genomes for metagenomic binning, comparative biology and taxonomic classification.</title>
        <authorList>
            <person name="Goeker M."/>
        </authorList>
    </citation>
    <scope>NUCLEOTIDE SEQUENCE [LARGE SCALE GENOMIC DNA]</scope>
    <source>
        <strain evidence="3 4">DSM 7051</strain>
    </source>
</reference>
<keyword evidence="1" id="KW-0732">Signal</keyword>
<dbReference type="CDD" id="cd01149">
    <property type="entry name" value="HutB"/>
    <property type="match status" value="1"/>
</dbReference>
<feature type="domain" description="Fe/B12 periplasmic-binding" evidence="2">
    <location>
        <begin position="39"/>
        <end position="296"/>
    </location>
</feature>
<dbReference type="EMBL" id="JACHOU010000001">
    <property type="protein sequence ID" value="MBB6352710.1"/>
    <property type="molecule type" value="Genomic_DNA"/>
</dbReference>
<sequence>MSITHSLARAAALSISVLLATSVAGMTAEGADVLPDRSRVAAVGGSITEIVYALGEQGALVARDSTSVYPEAALKLPDVGYMRQLSPEGVLSVNPSGILALEGSGPKEALDVLKKASVPFISVPEGFTHQGIIDKIRVVGKALGADAKADTLAADVDKQLSDAEALTKAIPQDERKRVLFILSLQGGKILASGNSTAADGIIAMAGGVNAVEGFSGYKQLTDEAAITARPDIILMMDREGELAIDNADLYAHPAIASTPAGQNKQVIRMDGAYLLGFGPRTAGAVKDLAVAFYGDAVKK</sequence>
<accession>A0A7X0KIL9</accession>
<dbReference type="PANTHER" id="PTHR30535:SF4">
    <property type="entry name" value="HEMIN-BINDING PERIPLASMIC PROTEIN HMUT"/>
    <property type="match status" value="1"/>
</dbReference>
<evidence type="ECO:0000259" key="2">
    <source>
        <dbReference type="PROSITE" id="PS50983"/>
    </source>
</evidence>
<proteinExistence type="predicted"/>
<comment type="caution">
    <text evidence="3">The sequence shown here is derived from an EMBL/GenBank/DDBJ whole genome shotgun (WGS) entry which is preliminary data.</text>
</comment>
<dbReference type="SUPFAM" id="SSF53807">
    <property type="entry name" value="Helical backbone' metal receptor"/>
    <property type="match status" value="1"/>
</dbReference>
<dbReference type="AlphaFoldDB" id="A0A7X0KIL9"/>
<dbReference type="Pfam" id="PF01497">
    <property type="entry name" value="Peripla_BP_2"/>
    <property type="match status" value="1"/>
</dbReference>
<evidence type="ECO:0000313" key="3">
    <source>
        <dbReference type="EMBL" id="MBB6352710.1"/>
    </source>
</evidence>
<protein>
    <submittedName>
        <fullName evidence="3">Iron complex transport system substrate-binding protein</fullName>
    </submittedName>
</protein>
<dbReference type="PANTHER" id="PTHR30535">
    <property type="entry name" value="VITAMIN B12-BINDING PROTEIN"/>
    <property type="match status" value="1"/>
</dbReference>
<evidence type="ECO:0000313" key="4">
    <source>
        <dbReference type="Proteomes" id="UP000536262"/>
    </source>
</evidence>
<name>A0A7X0KIL9_9HYPH</name>
<gene>
    <name evidence="3" type="ORF">GGR00_000462</name>
</gene>
<feature type="signal peptide" evidence="1">
    <location>
        <begin position="1"/>
        <end position="20"/>
    </location>
</feature>
<organism evidence="3 4">
    <name type="scientific">Aminobacter aganoensis</name>
    <dbReference type="NCBI Taxonomy" id="83264"/>
    <lineage>
        <taxon>Bacteria</taxon>
        <taxon>Pseudomonadati</taxon>
        <taxon>Pseudomonadota</taxon>
        <taxon>Alphaproteobacteria</taxon>
        <taxon>Hyphomicrobiales</taxon>
        <taxon>Phyllobacteriaceae</taxon>
        <taxon>Aminobacter</taxon>
    </lineage>
</organism>
<dbReference type="PROSITE" id="PS50983">
    <property type="entry name" value="FE_B12_PBP"/>
    <property type="match status" value="1"/>
</dbReference>
<dbReference type="Proteomes" id="UP000536262">
    <property type="component" value="Unassembled WGS sequence"/>
</dbReference>